<gene>
    <name evidence="2" type="ordered locus">Oweho_0522</name>
</gene>
<dbReference type="Proteomes" id="UP000005631">
    <property type="component" value="Chromosome"/>
</dbReference>
<dbReference type="CDD" id="cd04301">
    <property type="entry name" value="NAT_SF"/>
    <property type="match status" value="1"/>
</dbReference>
<reference evidence="2 3" key="1">
    <citation type="journal article" date="2012" name="Stand. Genomic Sci.">
        <title>Genome sequence of the orange-pigmented seawater bacterium Owenweeksia hongkongensis type strain (UST20020801(T)).</title>
        <authorList>
            <person name="Riedel T."/>
            <person name="Held B."/>
            <person name="Nolan M."/>
            <person name="Lucas S."/>
            <person name="Lapidus A."/>
            <person name="Tice H."/>
            <person name="Del Rio T.G."/>
            <person name="Cheng J.F."/>
            <person name="Han C."/>
            <person name="Tapia R."/>
            <person name="Goodwin L.A."/>
            <person name="Pitluck S."/>
            <person name="Liolios K."/>
            <person name="Mavromatis K."/>
            <person name="Pagani I."/>
            <person name="Ivanova N."/>
            <person name="Mikhailova N."/>
            <person name="Pati A."/>
            <person name="Chen A."/>
            <person name="Palaniappan K."/>
            <person name="Rohde M."/>
            <person name="Tindall B.J."/>
            <person name="Detter J.C."/>
            <person name="Goker M."/>
            <person name="Woyke T."/>
            <person name="Bristow J."/>
            <person name="Eisen J.A."/>
            <person name="Markowitz V."/>
            <person name="Hugenholtz P."/>
            <person name="Klenk H.P."/>
            <person name="Kyrpides N.C."/>
        </authorList>
    </citation>
    <scope>NUCLEOTIDE SEQUENCE</scope>
    <source>
        <strain evidence="3">DSM 17368 / JCM 12287 / NRRL B-23963</strain>
    </source>
</reference>
<sequence>MDIIIRKYQSSQDYNKLLDIIITEGKEWAMYTENPGRPKYQKALANTITYVATADGNICGYSRSINDSGLYIWVIDLLVKREYRGRSIGKQLMECLKPEYPDQDILVMSDVDYYYKKLGYLNEGSIFKVC</sequence>
<keyword evidence="2" id="KW-0808">Transferase</keyword>
<accession>G8QZU4</accession>
<dbReference type="Gene3D" id="3.40.630.30">
    <property type="match status" value="1"/>
</dbReference>
<dbReference type="InterPro" id="IPR000182">
    <property type="entry name" value="GNAT_dom"/>
</dbReference>
<name>G8QZU4_OWEHD</name>
<dbReference type="STRING" id="926562.Oweho_0522"/>
<dbReference type="SUPFAM" id="SSF55729">
    <property type="entry name" value="Acyl-CoA N-acyltransferases (Nat)"/>
    <property type="match status" value="1"/>
</dbReference>
<organism evidence="2 3">
    <name type="scientific">Owenweeksia hongkongensis (strain DSM 17368 / CIP 108786 / JCM 12287 / NRRL B-23963 / UST20020801)</name>
    <dbReference type="NCBI Taxonomy" id="926562"/>
    <lineage>
        <taxon>Bacteria</taxon>
        <taxon>Pseudomonadati</taxon>
        <taxon>Bacteroidota</taxon>
        <taxon>Flavobacteriia</taxon>
        <taxon>Flavobacteriales</taxon>
        <taxon>Owenweeksiaceae</taxon>
        <taxon>Owenweeksia</taxon>
    </lineage>
</organism>
<keyword evidence="3" id="KW-1185">Reference proteome</keyword>
<protein>
    <submittedName>
        <fullName evidence="2">Acetyltransferase (GNAT) family protein</fullName>
    </submittedName>
</protein>
<feature type="domain" description="N-acetyltransferase" evidence="1">
    <location>
        <begin position="3"/>
        <end position="130"/>
    </location>
</feature>
<dbReference type="PROSITE" id="PS51186">
    <property type="entry name" value="GNAT"/>
    <property type="match status" value="1"/>
</dbReference>
<evidence type="ECO:0000313" key="3">
    <source>
        <dbReference type="Proteomes" id="UP000005631"/>
    </source>
</evidence>
<dbReference type="KEGG" id="oho:Oweho_0522"/>
<dbReference type="GO" id="GO:0016747">
    <property type="term" value="F:acyltransferase activity, transferring groups other than amino-acyl groups"/>
    <property type="evidence" value="ECO:0007669"/>
    <property type="project" value="InterPro"/>
</dbReference>
<evidence type="ECO:0000259" key="1">
    <source>
        <dbReference type="PROSITE" id="PS51186"/>
    </source>
</evidence>
<dbReference type="EMBL" id="CP003156">
    <property type="protein sequence ID" value="AEV31538.1"/>
    <property type="molecule type" value="Genomic_DNA"/>
</dbReference>
<dbReference type="RefSeq" id="WP_014200899.1">
    <property type="nucleotide sequence ID" value="NC_016599.1"/>
</dbReference>
<dbReference type="Pfam" id="PF13508">
    <property type="entry name" value="Acetyltransf_7"/>
    <property type="match status" value="1"/>
</dbReference>
<dbReference type="eggNOG" id="COG0454">
    <property type="taxonomic scope" value="Bacteria"/>
</dbReference>
<proteinExistence type="predicted"/>
<dbReference type="AlphaFoldDB" id="G8QZU4"/>
<dbReference type="HOGENOM" id="CLU_086503_6_0_10"/>
<dbReference type="InterPro" id="IPR016181">
    <property type="entry name" value="Acyl_CoA_acyltransferase"/>
</dbReference>
<evidence type="ECO:0000313" key="2">
    <source>
        <dbReference type="EMBL" id="AEV31538.1"/>
    </source>
</evidence>
<dbReference type="OrthoDB" id="9775804at2"/>